<reference evidence="3" key="1">
    <citation type="journal article" date="2015" name="PLoS Genet.">
        <title>The dynamic genome and transcriptome of the human fungal pathogen Blastomyces and close relative Emmonsia.</title>
        <authorList>
            <person name="Munoz J.F."/>
            <person name="Gauthier G.M."/>
            <person name="Desjardins C.A."/>
            <person name="Gallo J.E."/>
            <person name="Holder J."/>
            <person name="Sullivan T.D."/>
            <person name="Marty A.J."/>
            <person name="Carmen J.C."/>
            <person name="Chen Z."/>
            <person name="Ding L."/>
            <person name="Gujja S."/>
            <person name="Magrini V."/>
            <person name="Misas E."/>
            <person name="Mitreva M."/>
            <person name="Priest M."/>
            <person name="Saif S."/>
            <person name="Whiston E.A."/>
            <person name="Young S."/>
            <person name="Zeng Q."/>
            <person name="Goldman W.E."/>
            <person name="Mardis E.R."/>
            <person name="Taylor J.W."/>
            <person name="McEwen J.G."/>
            <person name="Clay O.K."/>
            <person name="Klein B.S."/>
            <person name="Cuomo C.A."/>
        </authorList>
    </citation>
    <scope>NUCLEOTIDE SEQUENCE [LARGE SCALE GENOMIC DNA]</scope>
    <source>
        <strain evidence="3">ER-3 / ATCC MYA-2586</strain>
    </source>
</reference>
<name>A0ABX2VQ67_AJEDR</name>
<feature type="region of interest" description="Disordered" evidence="1">
    <location>
        <begin position="1"/>
        <end position="26"/>
    </location>
</feature>
<proteinExistence type="predicted"/>
<protein>
    <submittedName>
        <fullName evidence="2">Uncharacterized protein</fullName>
    </submittedName>
</protein>
<evidence type="ECO:0000313" key="2">
    <source>
        <dbReference type="EMBL" id="OAS99401.1"/>
    </source>
</evidence>
<dbReference type="RefSeq" id="XP_045279129.1">
    <property type="nucleotide sequence ID" value="XM_045425373.1"/>
</dbReference>
<dbReference type="GeneID" id="69030999"/>
<dbReference type="Proteomes" id="UP000002039">
    <property type="component" value="Unassembled WGS sequence"/>
</dbReference>
<evidence type="ECO:0000256" key="1">
    <source>
        <dbReference type="SAM" id="MobiDB-lite"/>
    </source>
</evidence>
<keyword evidence="3" id="KW-1185">Reference proteome</keyword>
<organism evidence="2 3">
    <name type="scientific">Ajellomyces dermatitidis (strain ER-3 / ATCC MYA-2586)</name>
    <name type="common">Blastomyces dermatitidis</name>
    <dbReference type="NCBI Taxonomy" id="559297"/>
    <lineage>
        <taxon>Eukaryota</taxon>
        <taxon>Fungi</taxon>
        <taxon>Dikarya</taxon>
        <taxon>Ascomycota</taxon>
        <taxon>Pezizomycotina</taxon>
        <taxon>Eurotiomycetes</taxon>
        <taxon>Eurotiomycetidae</taxon>
        <taxon>Onygenales</taxon>
        <taxon>Ajellomycetaceae</taxon>
        <taxon>Blastomyces</taxon>
    </lineage>
</organism>
<sequence length="63" mass="6843">MTLGVQTTPARMFLHSQSGPGKAANRQAPLCRFSTQPQVFGARGTRDIKTIKTLPPQFQIGCV</sequence>
<accession>A0ABX2VQ67</accession>
<evidence type="ECO:0000313" key="3">
    <source>
        <dbReference type="Proteomes" id="UP000002039"/>
    </source>
</evidence>
<feature type="compositionally biased region" description="Polar residues" evidence="1">
    <location>
        <begin position="1"/>
        <end position="19"/>
    </location>
</feature>
<dbReference type="EMBL" id="EQ999973">
    <property type="protein sequence ID" value="OAS99401.1"/>
    <property type="molecule type" value="Genomic_DNA"/>
</dbReference>
<gene>
    <name evidence="2" type="ORF">BDCG_16107</name>
</gene>